<evidence type="ECO:0000313" key="6">
    <source>
        <dbReference type="RefSeq" id="XP_027077377.1"/>
    </source>
</evidence>
<accession>A0A6P6TH71</accession>
<dbReference type="GeneID" id="113701087"/>
<feature type="compositionally biased region" description="Basic residues" evidence="2">
    <location>
        <begin position="21"/>
        <end position="33"/>
    </location>
</feature>
<dbReference type="SMART" id="SM00577">
    <property type="entry name" value="CPDc"/>
    <property type="match status" value="1"/>
</dbReference>
<keyword evidence="1" id="KW-0811">Translocation</keyword>
<feature type="compositionally biased region" description="Polar residues" evidence="2">
    <location>
        <begin position="75"/>
        <end position="91"/>
    </location>
</feature>
<dbReference type="OrthoDB" id="1711508at2759"/>
<evidence type="ECO:0000313" key="4">
    <source>
        <dbReference type="Proteomes" id="UP001652660"/>
    </source>
</evidence>
<dbReference type="PROSITE" id="PS50969">
    <property type="entry name" value="FCP1"/>
    <property type="match status" value="1"/>
</dbReference>
<dbReference type="RefSeq" id="XP_027077376.1">
    <property type="nucleotide sequence ID" value="XM_027221575.1"/>
</dbReference>
<dbReference type="InterPro" id="IPR023214">
    <property type="entry name" value="HAD_sf"/>
</dbReference>
<gene>
    <name evidence="5 6" type="primary">LOC113701087</name>
</gene>
<feature type="compositionally biased region" description="Polar residues" evidence="2">
    <location>
        <begin position="1"/>
        <end position="11"/>
    </location>
</feature>
<dbReference type="Proteomes" id="UP001652660">
    <property type="component" value="Chromosome 7e"/>
</dbReference>
<feature type="domain" description="FCP1 homology" evidence="3">
    <location>
        <begin position="199"/>
        <end position="380"/>
    </location>
</feature>
<keyword evidence="1" id="KW-0809">Transit peptide</keyword>
<dbReference type="InterPro" id="IPR050365">
    <property type="entry name" value="TIM50"/>
</dbReference>
<proteinExistence type="inferred from homology"/>
<reference evidence="4" key="1">
    <citation type="journal article" date="2025" name="Foods">
        <title>Unveiling the Microbial Signatures of Arabica Coffee Cherries: Insights into Ripeness Specific Diversity, Functional Traits, and Implications for Quality and Safety.</title>
        <authorList>
            <consortium name="RefSeq"/>
            <person name="Tenea G.N."/>
            <person name="Cifuentes V."/>
            <person name="Reyes P."/>
            <person name="Cevallos-Vallejos M."/>
        </authorList>
    </citation>
    <scope>NUCLEOTIDE SEQUENCE [LARGE SCALE GENOMIC DNA]</scope>
</reference>
<dbReference type="SUPFAM" id="SSF56784">
    <property type="entry name" value="HAD-like"/>
    <property type="match status" value="1"/>
</dbReference>
<comment type="subunit">
    <text evidence="1">Component of the TIM23 complex.</text>
</comment>
<name>A0A6P6TH71_COFAR</name>
<feature type="compositionally biased region" description="Basic residues" evidence="2">
    <location>
        <begin position="98"/>
        <end position="109"/>
    </location>
</feature>
<evidence type="ECO:0000256" key="1">
    <source>
        <dbReference type="RuleBase" id="RU365079"/>
    </source>
</evidence>
<keyword evidence="1" id="KW-0496">Mitochondrion</keyword>
<keyword evidence="4" id="KW-1185">Reference proteome</keyword>
<dbReference type="RefSeq" id="XP_027077377.1">
    <property type="nucleotide sequence ID" value="XM_027221576.1"/>
</dbReference>
<dbReference type="PANTHER" id="PTHR12210">
    <property type="entry name" value="DULLARD PROTEIN PHOSPHATASE"/>
    <property type="match status" value="1"/>
</dbReference>
<protein>
    <recommendedName>
        <fullName evidence="1">Mitochondrial import inner membrane translocase subunit TIM50</fullName>
    </recommendedName>
</protein>
<reference evidence="5 6" key="2">
    <citation type="submission" date="2025-04" db="UniProtKB">
        <authorList>
            <consortium name="RefSeq"/>
        </authorList>
    </citation>
    <scope>IDENTIFICATION</scope>
    <source>
        <tissue evidence="5 6">Leaves</tissue>
    </source>
</reference>
<comment type="function">
    <text evidence="1">Essential component of the TIM23 complex, a complex that mediates the translocation of transit peptide-containing proteins across the mitochondrial inner membrane.</text>
</comment>
<dbReference type="AlphaFoldDB" id="A0A6P6TH71"/>
<dbReference type="GO" id="GO:0015031">
    <property type="term" value="P:protein transport"/>
    <property type="evidence" value="ECO:0007669"/>
    <property type="project" value="UniProtKB-KW"/>
</dbReference>
<evidence type="ECO:0000259" key="3">
    <source>
        <dbReference type="PROSITE" id="PS50969"/>
    </source>
</evidence>
<dbReference type="GO" id="GO:0005744">
    <property type="term" value="C:TIM23 mitochondrial import inner membrane translocase complex"/>
    <property type="evidence" value="ECO:0007669"/>
    <property type="project" value="UniProtKB-UniRule"/>
</dbReference>
<dbReference type="Gene3D" id="3.40.50.1000">
    <property type="entry name" value="HAD superfamily/HAD-like"/>
    <property type="match status" value="1"/>
</dbReference>
<feature type="region of interest" description="Disordered" evidence="2">
    <location>
        <begin position="1"/>
        <end position="116"/>
    </location>
</feature>
<evidence type="ECO:0000313" key="5">
    <source>
        <dbReference type="RefSeq" id="XP_027077376.1"/>
    </source>
</evidence>
<comment type="similarity">
    <text evidence="1">Belongs to the TIM50 family.</text>
</comment>
<evidence type="ECO:0000256" key="2">
    <source>
        <dbReference type="SAM" id="MobiDB-lite"/>
    </source>
</evidence>
<dbReference type="Pfam" id="PF03031">
    <property type="entry name" value="NIF"/>
    <property type="match status" value="1"/>
</dbReference>
<keyword evidence="1" id="KW-0813">Transport</keyword>
<keyword evidence="1" id="KW-0653">Protein transport</keyword>
<dbReference type="InterPro" id="IPR004274">
    <property type="entry name" value="FCP1_dom"/>
</dbReference>
<dbReference type="InterPro" id="IPR036412">
    <property type="entry name" value="HAD-like_sf"/>
</dbReference>
<comment type="subcellular location">
    <subcellularLocation>
        <location evidence="1">Mitochondrion inner membrane</location>
        <topology evidence="1">Single-pass membrane protein</topology>
    </subcellularLocation>
</comment>
<organism evidence="4 6">
    <name type="scientific">Coffea arabica</name>
    <name type="common">Arabian coffee</name>
    <dbReference type="NCBI Taxonomy" id="13443"/>
    <lineage>
        <taxon>Eukaryota</taxon>
        <taxon>Viridiplantae</taxon>
        <taxon>Streptophyta</taxon>
        <taxon>Embryophyta</taxon>
        <taxon>Tracheophyta</taxon>
        <taxon>Spermatophyta</taxon>
        <taxon>Magnoliopsida</taxon>
        <taxon>eudicotyledons</taxon>
        <taxon>Gunneridae</taxon>
        <taxon>Pentapetalae</taxon>
        <taxon>asterids</taxon>
        <taxon>lamiids</taxon>
        <taxon>Gentianales</taxon>
        <taxon>Rubiaceae</taxon>
        <taxon>Ixoroideae</taxon>
        <taxon>Gardenieae complex</taxon>
        <taxon>Bertiereae - Coffeeae clade</taxon>
        <taxon>Coffeeae</taxon>
        <taxon>Coffea</taxon>
    </lineage>
</organism>
<sequence>MPASMDTSSGVTLAEVNLESKKKRRRRRRKRGKGQATDIEVVQNAGQVDQNVDGHISTKAEGSKPDANLDVDSTPKLTQEPQKPDSVSTTDPLEKSVCTRKKKKKQKATKKVDGVYGPQGMDHADILSNLSLADACNQPTNGTINRIMTTDQEPGISMTKESVIPPLQCANNAEYLSNVANGGLNVLVVPRHMAARSPVCSRRKLLILDINGLLADIVMPPPLDCKADTHISGRAIFKRPFYYDFLKFCCERFDVGIWSSRSKRIIDRVVDYLLGDLKHKLLFCWDMYQCTDTGFRTLENRHKPLVCKELRKLWEKDYPDLPWEKGDYDESNTLLVDDSPYKALLNPIHTGIFPHSYCYRDTSDNSLGPGGDLRVYLEGLALTEHIPKHIEQHPFGQKAIDETSSLWGFYSRVLHRLSGQSIRDTDPLSFSYV</sequence>